<reference evidence="4" key="2">
    <citation type="submission" date="2015-01" db="EMBL/GenBank/DDBJ databases">
        <title>Evolutionary Origins and Diversification of the Mycorrhizal Mutualists.</title>
        <authorList>
            <consortium name="DOE Joint Genome Institute"/>
            <consortium name="Mycorrhizal Genomics Consortium"/>
            <person name="Kohler A."/>
            <person name="Kuo A."/>
            <person name="Nagy L.G."/>
            <person name="Floudas D."/>
            <person name="Copeland A."/>
            <person name="Barry K.W."/>
            <person name="Cichocki N."/>
            <person name="Veneault-Fourrey C."/>
            <person name="LaButti K."/>
            <person name="Lindquist E.A."/>
            <person name="Lipzen A."/>
            <person name="Lundell T."/>
            <person name="Morin E."/>
            <person name="Murat C."/>
            <person name="Riley R."/>
            <person name="Ohm R."/>
            <person name="Sun H."/>
            <person name="Tunlid A."/>
            <person name="Henrissat B."/>
            <person name="Grigoriev I.V."/>
            <person name="Hibbett D.S."/>
            <person name="Martin F."/>
        </authorList>
    </citation>
    <scope>NUCLEOTIDE SEQUENCE [LARGE SCALE GENOMIC DNA]</scope>
    <source>
        <strain evidence="4">MAFF 305830</strain>
    </source>
</reference>
<dbReference type="PANTHER" id="PTHR34315">
    <property type="match status" value="1"/>
</dbReference>
<reference evidence="3 4" key="1">
    <citation type="submission" date="2014-04" db="EMBL/GenBank/DDBJ databases">
        <authorList>
            <consortium name="DOE Joint Genome Institute"/>
            <person name="Kuo A."/>
            <person name="Zuccaro A."/>
            <person name="Kohler A."/>
            <person name="Nagy L.G."/>
            <person name="Floudas D."/>
            <person name="Copeland A."/>
            <person name="Barry K.W."/>
            <person name="Cichocki N."/>
            <person name="Veneault-Fourrey C."/>
            <person name="LaButti K."/>
            <person name="Lindquist E.A."/>
            <person name="Lipzen A."/>
            <person name="Lundell T."/>
            <person name="Morin E."/>
            <person name="Murat C."/>
            <person name="Sun H."/>
            <person name="Tunlid A."/>
            <person name="Henrissat B."/>
            <person name="Grigoriev I.V."/>
            <person name="Hibbett D.S."/>
            <person name="Martin F."/>
            <person name="Nordberg H.P."/>
            <person name="Cantor M.N."/>
            <person name="Hua S.X."/>
        </authorList>
    </citation>
    <scope>NUCLEOTIDE SEQUENCE [LARGE SCALE GENOMIC DNA]</scope>
    <source>
        <strain evidence="3 4">MAFF 305830</strain>
    </source>
</reference>
<evidence type="ECO:0000313" key="4">
    <source>
        <dbReference type="Proteomes" id="UP000054097"/>
    </source>
</evidence>
<feature type="compositionally biased region" description="Basic residues" evidence="1">
    <location>
        <begin position="77"/>
        <end position="88"/>
    </location>
</feature>
<dbReference type="HOGENOM" id="CLU_027719_1_1_1"/>
<dbReference type="SUPFAM" id="SSF49482">
    <property type="entry name" value="Aromatic compound dioxygenase"/>
    <property type="match status" value="1"/>
</dbReference>
<dbReference type="GO" id="GO:0016702">
    <property type="term" value="F:oxidoreductase activity, acting on single donors with incorporation of molecular oxygen, incorporation of two atoms of oxygen"/>
    <property type="evidence" value="ECO:0007669"/>
    <property type="project" value="InterPro"/>
</dbReference>
<name>A0A0C3AT60_SERVB</name>
<feature type="compositionally biased region" description="Low complexity" evidence="1">
    <location>
        <begin position="91"/>
        <end position="101"/>
    </location>
</feature>
<dbReference type="PANTHER" id="PTHR34315:SF1">
    <property type="entry name" value="INTRADIOL RING-CLEAVAGE DIOXYGENASES DOMAIN-CONTAINING PROTEIN-RELATED"/>
    <property type="match status" value="1"/>
</dbReference>
<organism evidence="3 4">
    <name type="scientific">Serendipita vermifera MAFF 305830</name>
    <dbReference type="NCBI Taxonomy" id="933852"/>
    <lineage>
        <taxon>Eukaryota</taxon>
        <taxon>Fungi</taxon>
        <taxon>Dikarya</taxon>
        <taxon>Basidiomycota</taxon>
        <taxon>Agaricomycotina</taxon>
        <taxon>Agaricomycetes</taxon>
        <taxon>Sebacinales</taxon>
        <taxon>Serendipitaceae</taxon>
        <taxon>Serendipita</taxon>
    </lineage>
</organism>
<accession>A0A0C3AT60</accession>
<evidence type="ECO:0000313" key="3">
    <source>
        <dbReference type="EMBL" id="KIM22481.1"/>
    </source>
</evidence>
<evidence type="ECO:0008006" key="5">
    <source>
        <dbReference type="Google" id="ProtNLM"/>
    </source>
</evidence>
<dbReference type="EMBL" id="KN824355">
    <property type="protein sequence ID" value="KIM22481.1"/>
    <property type="molecule type" value="Genomic_DNA"/>
</dbReference>
<dbReference type="Gene3D" id="2.60.130.10">
    <property type="entry name" value="Aromatic compound dioxygenase"/>
    <property type="match status" value="1"/>
</dbReference>
<sequence>MVIREAVLRPNGISTIMLFKALLAAVSLASYVHAHAEPATPFANHPVEVSRRQLEMNKRHVMARNCASQVAAFQKNRKAKRALQRRHLPQGNHPPHGNHPPGHVERTSTVAHAPSGTRYTDTSATAAITRTTEGVSSTDVATSTSSAITAHYSTIQNTCVTAPEVVEGIPYYLRDDYVRQDLREDQEGTTLILDIGVLDMATCQPATDIFVEIWNCNAKGEYAAFGSASQGGNGTMPSGFPFPSGTDSVSASGSGAFPFPTGDIPSAPKINGDNFLRGGFVANENGLAELTTIYPGFYTGRTVHTHVMVHQNINYHDNGTIISASGQLRHVGQIFYDEEINNQVLAQAAYQDTGNNRTYNAQDGILQQANEGGYSAYAEIEFLGETLADGLLCVFFLVVIQPIGIDTTASYNISTNNYWDPDFGSEVSE</sequence>
<gene>
    <name evidence="3" type="ORF">M408DRAFT_332915</name>
</gene>
<protein>
    <recommendedName>
        <fullName evidence="5">Intradiol ring-cleavage dioxygenases domain-containing protein</fullName>
    </recommendedName>
</protein>
<proteinExistence type="predicted"/>
<keyword evidence="2" id="KW-0732">Signal</keyword>
<evidence type="ECO:0000256" key="2">
    <source>
        <dbReference type="SAM" id="SignalP"/>
    </source>
</evidence>
<dbReference type="STRING" id="933852.A0A0C3AT60"/>
<dbReference type="OrthoDB" id="121380at2759"/>
<dbReference type="AlphaFoldDB" id="A0A0C3AT60"/>
<dbReference type="Proteomes" id="UP000054097">
    <property type="component" value="Unassembled WGS sequence"/>
</dbReference>
<dbReference type="InterPro" id="IPR015889">
    <property type="entry name" value="Intradiol_dOase_core"/>
</dbReference>
<dbReference type="GO" id="GO:0005506">
    <property type="term" value="F:iron ion binding"/>
    <property type="evidence" value="ECO:0007669"/>
    <property type="project" value="InterPro"/>
</dbReference>
<feature type="chain" id="PRO_5002172390" description="Intradiol ring-cleavage dioxygenases domain-containing protein" evidence="2">
    <location>
        <begin position="35"/>
        <end position="429"/>
    </location>
</feature>
<keyword evidence="4" id="KW-1185">Reference proteome</keyword>
<evidence type="ECO:0000256" key="1">
    <source>
        <dbReference type="SAM" id="MobiDB-lite"/>
    </source>
</evidence>
<feature type="signal peptide" evidence="2">
    <location>
        <begin position="1"/>
        <end position="34"/>
    </location>
</feature>
<feature type="region of interest" description="Disordered" evidence="1">
    <location>
        <begin position="77"/>
        <end position="121"/>
    </location>
</feature>